<evidence type="ECO:0000313" key="4">
    <source>
        <dbReference type="Proteomes" id="UP001054857"/>
    </source>
</evidence>
<dbReference type="PANTHER" id="PTHR42912:SF96">
    <property type="entry name" value="METHYLTRANSFERASE DOMAIN-CONTAINING PROTEIN"/>
    <property type="match status" value="1"/>
</dbReference>
<dbReference type="InterPro" id="IPR050508">
    <property type="entry name" value="Methyltransf_Superfamily"/>
</dbReference>
<comment type="caution">
    <text evidence="3">The sequence shown here is derived from an EMBL/GenBank/DDBJ whole genome shotgun (WGS) entry which is preliminary data.</text>
</comment>
<protein>
    <recommendedName>
        <fullName evidence="2">Methyltransferase type 11 domain-containing protein</fullName>
    </recommendedName>
</protein>
<sequence length="402" mass="41687">MAINMPTPSDFCGRSASLPAHPTHRCTLKCERLSRFVPSRHLGRPSALRASTSQQGIHVQNGGANLAEFLKPSPHATTHNSGGRHHFRGSVASLALAASLILFGDSSAAVQASETVTPSKASLDVQQAYDRYSSKYDDLDGGVAAEVLGFPQLRQALLQQAQGRVLEVAVGTGLNLPYYRWGEPTAAGAGAAAAGAAPSPSQQLQQSQPGEEKQQQQPTGEPTTSVVSTAAANQRTPPAAAASATAVAVRGVTSLDAADLSPGMLDQAQRRVAAAAELSGRRISFVQADVAALPYGDESFDTVVDTFSLCVFPDPQAALREMARVLRPGSSGGRLLLLEHCRAAAHPLLAAYQDLTAGAVAALGKGCVWNQDVEGMVAAAGLQVVEVQRAAAGTVEMLVATK</sequence>
<dbReference type="InterPro" id="IPR013216">
    <property type="entry name" value="Methyltransf_11"/>
</dbReference>
<evidence type="ECO:0000313" key="3">
    <source>
        <dbReference type="EMBL" id="GFR51720.1"/>
    </source>
</evidence>
<dbReference type="GO" id="GO:0008757">
    <property type="term" value="F:S-adenosylmethionine-dependent methyltransferase activity"/>
    <property type="evidence" value="ECO:0007669"/>
    <property type="project" value="InterPro"/>
</dbReference>
<dbReference type="InterPro" id="IPR029063">
    <property type="entry name" value="SAM-dependent_MTases_sf"/>
</dbReference>
<organism evidence="3 4">
    <name type="scientific">Astrephomene gubernaculifera</name>
    <dbReference type="NCBI Taxonomy" id="47775"/>
    <lineage>
        <taxon>Eukaryota</taxon>
        <taxon>Viridiplantae</taxon>
        <taxon>Chlorophyta</taxon>
        <taxon>core chlorophytes</taxon>
        <taxon>Chlorophyceae</taxon>
        <taxon>CS clade</taxon>
        <taxon>Chlamydomonadales</taxon>
        <taxon>Astrephomenaceae</taxon>
        <taxon>Astrephomene</taxon>
    </lineage>
</organism>
<dbReference type="Gene3D" id="3.40.50.150">
    <property type="entry name" value="Vaccinia Virus protein VP39"/>
    <property type="match status" value="1"/>
</dbReference>
<dbReference type="PANTHER" id="PTHR42912">
    <property type="entry name" value="METHYLTRANSFERASE"/>
    <property type="match status" value="1"/>
</dbReference>
<accession>A0AAD3E117</accession>
<feature type="domain" description="Methyltransferase type 11" evidence="2">
    <location>
        <begin position="251"/>
        <end position="330"/>
    </location>
</feature>
<dbReference type="Pfam" id="PF08241">
    <property type="entry name" value="Methyltransf_11"/>
    <property type="match status" value="1"/>
</dbReference>
<reference evidence="3 4" key="1">
    <citation type="journal article" date="2021" name="Sci. Rep.">
        <title>Genome sequencing of the multicellular alga Astrephomene provides insights into convergent evolution of germ-soma differentiation.</title>
        <authorList>
            <person name="Yamashita S."/>
            <person name="Yamamoto K."/>
            <person name="Matsuzaki R."/>
            <person name="Suzuki S."/>
            <person name="Yamaguchi H."/>
            <person name="Hirooka S."/>
            <person name="Minakuchi Y."/>
            <person name="Miyagishima S."/>
            <person name="Kawachi M."/>
            <person name="Toyoda A."/>
            <person name="Nozaki H."/>
        </authorList>
    </citation>
    <scope>NUCLEOTIDE SEQUENCE [LARGE SCALE GENOMIC DNA]</scope>
    <source>
        <strain evidence="3 4">NIES-4017</strain>
    </source>
</reference>
<name>A0AAD3E117_9CHLO</name>
<dbReference type="CDD" id="cd02440">
    <property type="entry name" value="AdoMet_MTases"/>
    <property type="match status" value="1"/>
</dbReference>
<dbReference type="SUPFAM" id="SSF53335">
    <property type="entry name" value="S-adenosyl-L-methionine-dependent methyltransferases"/>
    <property type="match status" value="1"/>
</dbReference>
<dbReference type="Proteomes" id="UP001054857">
    <property type="component" value="Unassembled WGS sequence"/>
</dbReference>
<dbReference type="AlphaFoldDB" id="A0AAD3E117"/>
<evidence type="ECO:0000256" key="1">
    <source>
        <dbReference type="SAM" id="MobiDB-lite"/>
    </source>
</evidence>
<feature type="region of interest" description="Disordered" evidence="1">
    <location>
        <begin position="190"/>
        <end position="241"/>
    </location>
</feature>
<evidence type="ECO:0000259" key="2">
    <source>
        <dbReference type="Pfam" id="PF08241"/>
    </source>
</evidence>
<proteinExistence type="predicted"/>
<dbReference type="EMBL" id="BMAR01000053">
    <property type="protein sequence ID" value="GFR51720.1"/>
    <property type="molecule type" value="Genomic_DNA"/>
</dbReference>
<gene>
    <name evidence="3" type="ORF">Agub_g14166</name>
</gene>
<keyword evidence="4" id="KW-1185">Reference proteome</keyword>